<reference evidence="2" key="1">
    <citation type="submission" date="2016-06" db="EMBL/GenBank/DDBJ databases">
        <authorList>
            <person name="Varghese N."/>
            <person name="Submissions Spin"/>
        </authorList>
    </citation>
    <scope>NUCLEOTIDE SEQUENCE [LARGE SCALE GENOMIC DNA]</scope>
    <source>
        <strain evidence="2">DSM 44875</strain>
    </source>
</reference>
<gene>
    <name evidence="1" type="ORF">GA0070607_6252</name>
</gene>
<accession>A0A1C4Y4V9</accession>
<sequence>MFDDLLRASAALLHDVSVQVQDVRHNEPAPGSVWRRETALDATVGDEGFPVPYSFAHHVHRTLNYAAAERLETLSWCVQPGFPQILSAIDLARAAAETASLAAWLGRPEADGEARLRRLMFMVQRADGEQRGLQTALGVELSSSSKAILDWAGRRRLRAERYPSREALLAAVDEDAGSIHYKRLSSFTHGNLDAMMALYIEIEQAQKGDSRLLEVHALSVATVAASYMLGGLASLARITGIGQPELAALDERAEEMEEALEWAAEQVPDLAR</sequence>
<evidence type="ECO:0000313" key="1">
    <source>
        <dbReference type="EMBL" id="SCF15753.1"/>
    </source>
</evidence>
<dbReference type="RefSeq" id="WP_089021345.1">
    <property type="nucleotide sequence ID" value="NZ_LT607412.1"/>
</dbReference>
<organism evidence="1 2">
    <name type="scientific">Micromonospora coriariae</name>
    <dbReference type="NCBI Taxonomy" id="285665"/>
    <lineage>
        <taxon>Bacteria</taxon>
        <taxon>Bacillati</taxon>
        <taxon>Actinomycetota</taxon>
        <taxon>Actinomycetes</taxon>
        <taxon>Micromonosporales</taxon>
        <taxon>Micromonosporaceae</taxon>
        <taxon>Micromonospora</taxon>
    </lineage>
</organism>
<name>A0A1C4Y4V9_9ACTN</name>
<proteinExistence type="predicted"/>
<dbReference type="AlphaFoldDB" id="A0A1C4Y4V9"/>
<evidence type="ECO:0000313" key="2">
    <source>
        <dbReference type="Proteomes" id="UP000198243"/>
    </source>
</evidence>
<keyword evidence="2" id="KW-1185">Reference proteome</keyword>
<protein>
    <submittedName>
        <fullName evidence="1">Uncharacterized protein</fullName>
    </submittedName>
</protein>
<dbReference type="Proteomes" id="UP000198243">
    <property type="component" value="Chromosome I"/>
</dbReference>
<dbReference type="OrthoDB" id="9999101at2"/>
<dbReference type="EMBL" id="LT607412">
    <property type="protein sequence ID" value="SCF15753.1"/>
    <property type="molecule type" value="Genomic_DNA"/>
</dbReference>